<evidence type="ECO:0000259" key="5">
    <source>
        <dbReference type="Pfam" id="PF04542"/>
    </source>
</evidence>
<dbReference type="InterPro" id="IPR014284">
    <property type="entry name" value="RNA_pol_sigma-70_dom"/>
</dbReference>
<evidence type="ECO:0000256" key="4">
    <source>
        <dbReference type="ARBA" id="ARBA00023163"/>
    </source>
</evidence>
<dbReference type="Gene3D" id="1.10.10.10">
    <property type="entry name" value="Winged helix-like DNA-binding domain superfamily/Winged helix DNA-binding domain"/>
    <property type="match status" value="1"/>
</dbReference>
<protein>
    <submittedName>
        <fullName evidence="7">Sigma-70 family RNA polymerase sigma factor</fullName>
    </submittedName>
</protein>
<reference evidence="7 8" key="1">
    <citation type="submission" date="2019-11" db="EMBL/GenBank/DDBJ databases">
        <authorList>
            <person name="Li J."/>
        </authorList>
    </citation>
    <scope>NUCLEOTIDE SEQUENCE [LARGE SCALE GENOMIC DNA]</scope>
    <source>
        <strain evidence="7 8">J4</strain>
    </source>
</reference>
<dbReference type="InterPro" id="IPR013324">
    <property type="entry name" value="RNA_pol_sigma_r3/r4-like"/>
</dbReference>
<evidence type="ECO:0000256" key="1">
    <source>
        <dbReference type="ARBA" id="ARBA00010641"/>
    </source>
</evidence>
<dbReference type="GO" id="GO:0006352">
    <property type="term" value="P:DNA-templated transcription initiation"/>
    <property type="evidence" value="ECO:0007669"/>
    <property type="project" value="InterPro"/>
</dbReference>
<dbReference type="Gene3D" id="1.10.1740.10">
    <property type="match status" value="1"/>
</dbReference>
<dbReference type="OrthoDB" id="188761at2"/>
<dbReference type="InterPro" id="IPR013249">
    <property type="entry name" value="RNA_pol_sigma70_r4_t2"/>
</dbReference>
<keyword evidence="2" id="KW-0805">Transcription regulation</keyword>
<evidence type="ECO:0000256" key="3">
    <source>
        <dbReference type="ARBA" id="ARBA00023082"/>
    </source>
</evidence>
<dbReference type="GO" id="GO:0016987">
    <property type="term" value="F:sigma factor activity"/>
    <property type="evidence" value="ECO:0007669"/>
    <property type="project" value="UniProtKB-KW"/>
</dbReference>
<accession>A0A6G1X865</accession>
<organism evidence="7 8">
    <name type="scientific">Salinibacillus xinjiangensis</name>
    <dbReference type="NCBI Taxonomy" id="1229268"/>
    <lineage>
        <taxon>Bacteria</taxon>
        <taxon>Bacillati</taxon>
        <taxon>Bacillota</taxon>
        <taxon>Bacilli</taxon>
        <taxon>Bacillales</taxon>
        <taxon>Bacillaceae</taxon>
        <taxon>Salinibacillus</taxon>
    </lineage>
</organism>
<dbReference type="InterPro" id="IPR039425">
    <property type="entry name" value="RNA_pol_sigma-70-like"/>
</dbReference>
<dbReference type="PANTHER" id="PTHR43133">
    <property type="entry name" value="RNA POLYMERASE ECF-TYPE SIGMA FACTO"/>
    <property type="match status" value="1"/>
</dbReference>
<dbReference type="PANTHER" id="PTHR43133:SF60">
    <property type="entry name" value="RNA POLYMERASE SIGMA FACTOR SIGV"/>
    <property type="match status" value="1"/>
</dbReference>
<evidence type="ECO:0000313" key="8">
    <source>
        <dbReference type="Proteomes" id="UP000480185"/>
    </source>
</evidence>
<dbReference type="NCBIfam" id="TIGR02937">
    <property type="entry name" value="sigma70-ECF"/>
    <property type="match status" value="1"/>
</dbReference>
<keyword evidence="4" id="KW-0804">Transcription</keyword>
<gene>
    <name evidence="7" type="ORF">GH754_12535</name>
</gene>
<evidence type="ECO:0000313" key="7">
    <source>
        <dbReference type="EMBL" id="MRG87137.1"/>
    </source>
</evidence>
<dbReference type="AlphaFoldDB" id="A0A6G1X865"/>
<dbReference type="InterPro" id="IPR013325">
    <property type="entry name" value="RNA_pol_sigma_r2"/>
</dbReference>
<keyword evidence="8" id="KW-1185">Reference proteome</keyword>
<name>A0A6G1X865_9BACI</name>
<dbReference type="CDD" id="cd06171">
    <property type="entry name" value="Sigma70_r4"/>
    <property type="match status" value="1"/>
</dbReference>
<comment type="similarity">
    <text evidence="1">Belongs to the sigma-70 factor family. ECF subfamily.</text>
</comment>
<dbReference type="InterPro" id="IPR007627">
    <property type="entry name" value="RNA_pol_sigma70_r2"/>
</dbReference>
<sequence length="177" mass="21016">MNEKPLIKKVKKGNQKAFKELYDQYANYALATAISITKNKNDASDIVQETFIKVYRNIHAFDHKRPFKPWFYRILINETNRYMKNKTKHQSVSTVDNTIEMFTYKRNDENLIIEEALNQLEEINRTPIILKYLHDFTEKEIAEILELNLNTVKSRLFKGREKLRTILGGMTDEKKQV</sequence>
<dbReference type="InterPro" id="IPR036388">
    <property type="entry name" value="WH-like_DNA-bd_sf"/>
</dbReference>
<dbReference type="SUPFAM" id="SSF88659">
    <property type="entry name" value="Sigma3 and sigma4 domains of RNA polymerase sigma factors"/>
    <property type="match status" value="1"/>
</dbReference>
<feature type="domain" description="RNA polymerase sigma factor 70 region 4 type 2" evidence="6">
    <location>
        <begin position="112"/>
        <end position="163"/>
    </location>
</feature>
<comment type="caution">
    <text evidence="7">The sequence shown here is derived from an EMBL/GenBank/DDBJ whole genome shotgun (WGS) entry which is preliminary data.</text>
</comment>
<dbReference type="GO" id="GO:0003677">
    <property type="term" value="F:DNA binding"/>
    <property type="evidence" value="ECO:0007669"/>
    <property type="project" value="InterPro"/>
</dbReference>
<evidence type="ECO:0000256" key="2">
    <source>
        <dbReference type="ARBA" id="ARBA00023015"/>
    </source>
</evidence>
<proteinExistence type="inferred from homology"/>
<keyword evidence="3" id="KW-0731">Sigma factor</keyword>
<evidence type="ECO:0000259" key="6">
    <source>
        <dbReference type="Pfam" id="PF08281"/>
    </source>
</evidence>
<feature type="domain" description="RNA polymerase sigma-70 region 2" evidence="5">
    <location>
        <begin position="21"/>
        <end position="87"/>
    </location>
</feature>
<dbReference type="EMBL" id="WJNH01000007">
    <property type="protein sequence ID" value="MRG87137.1"/>
    <property type="molecule type" value="Genomic_DNA"/>
</dbReference>
<dbReference type="Proteomes" id="UP000480185">
    <property type="component" value="Unassembled WGS sequence"/>
</dbReference>
<dbReference type="Pfam" id="PF08281">
    <property type="entry name" value="Sigma70_r4_2"/>
    <property type="match status" value="1"/>
</dbReference>
<dbReference type="Pfam" id="PF04542">
    <property type="entry name" value="Sigma70_r2"/>
    <property type="match status" value="1"/>
</dbReference>
<dbReference type="SUPFAM" id="SSF88946">
    <property type="entry name" value="Sigma2 domain of RNA polymerase sigma factors"/>
    <property type="match status" value="1"/>
</dbReference>
<dbReference type="RefSeq" id="WP_153729019.1">
    <property type="nucleotide sequence ID" value="NZ_WJNH01000007.1"/>
</dbReference>